<keyword evidence="3" id="KW-1185">Reference proteome</keyword>
<proteinExistence type="predicted"/>
<dbReference type="GeneID" id="117574705"/>
<evidence type="ECO:0000313" key="4">
    <source>
        <dbReference type="RefSeq" id="XP_034114508.1"/>
    </source>
</evidence>
<feature type="signal peptide" evidence="1">
    <location>
        <begin position="1"/>
        <end position="17"/>
    </location>
</feature>
<dbReference type="Pfam" id="PF05267">
    <property type="entry name" value="DUF725"/>
    <property type="match status" value="1"/>
</dbReference>
<gene>
    <name evidence="4" type="primary">LOC117574705</name>
</gene>
<accession>A0A6P8XNA2</accession>
<name>A0A6P8XNA2_DROAB</name>
<dbReference type="Proteomes" id="UP000515160">
    <property type="component" value="Chromosome 2R"/>
</dbReference>
<evidence type="ECO:0000256" key="1">
    <source>
        <dbReference type="SAM" id="SignalP"/>
    </source>
</evidence>
<dbReference type="InterPro" id="IPR007931">
    <property type="entry name" value="TsetseEP"/>
</dbReference>
<reference evidence="4" key="1">
    <citation type="submission" date="2025-08" db="UniProtKB">
        <authorList>
            <consortium name="RefSeq"/>
        </authorList>
    </citation>
    <scope>IDENTIFICATION</scope>
    <source>
        <strain evidence="4">15112-1751.03</strain>
        <tissue evidence="4">Whole Adult</tissue>
    </source>
</reference>
<evidence type="ECO:0000313" key="3">
    <source>
        <dbReference type="Proteomes" id="UP000515160"/>
    </source>
</evidence>
<dbReference type="RefSeq" id="XP_034114508.1">
    <property type="nucleotide sequence ID" value="XM_034258617.2"/>
</dbReference>
<dbReference type="OrthoDB" id="8054395at2759"/>
<organism evidence="3 4">
    <name type="scientific">Drosophila albomicans</name>
    <name type="common">Fruit fly</name>
    <dbReference type="NCBI Taxonomy" id="7291"/>
    <lineage>
        <taxon>Eukaryota</taxon>
        <taxon>Metazoa</taxon>
        <taxon>Ecdysozoa</taxon>
        <taxon>Arthropoda</taxon>
        <taxon>Hexapoda</taxon>
        <taxon>Insecta</taxon>
        <taxon>Pterygota</taxon>
        <taxon>Neoptera</taxon>
        <taxon>Endopterygota</taxon>
        <taxon>Diptera</taxon>
        <taxon>Brachycera</taxon>
        <taxon>Muscomorpha</taxon>
        <taxon>Ephydroidea</taxon>
        <taxon>Drosophilidae</taxon>
        <taxon>Drosophila</taxon>
    </lineage>
</organism>
<keyword evidence="1" id="KW-0732">Signal</keyword>
<feature type="domain" description="Protein TsetseEP" evidence="2">
    <location>
        <begin position="47"/>
        <end position="162"/>
    </location>
</feature>
<evidence type="ECO:0000259" key="2">
    <source>
        <dbReference type="Pfam" id="PF05267"/>
    </source>
</evidence>
<sequence>MLFKALSFLLVISSVLAEVPSEARLNTERVLLDMMLMPRGDPAVDSYCWGRYTPIMKEIIDVFEAESKQCQTDFDLSNIAIIEKYNGTRVNITATAKASCTALKQCDNLTDQLESFNCFGTTGRDQSQKLTVMSGESLAAAISLDEEIRSITTIQSLCTERAYTRYSNDNSQALKDLTECLNGNIAAV</sequence>
<feature type="chain" id="PRO_5028356960" evidence="1">
    <location>
        <begin position="18"/>
        <end position="188"/>
    </location>
</feature>
<protein>
    <submittedName>
        <fullName evidence="4">Uncharacterized protein LOC117574705</fullName>
    </submittedName>
</protein>
<dbReference type="AlphaFoldDB" id="A0A6P8XNA2"/>